<dbReference type="AlphaFoldDB" id="A0A1E4S6X1"/>
<feature type="compositionally biased region" description="Basic and acidic residues" evidence="1">
    <location>
        <begin position="436"/>
        <end position="445"/>
    </location>
</feature>
<dbReference type="GeneID" id="30987945"/>
<evidence type="ECO:0000256" key="1">
    <source>
        <dbReference type="SAM" id="MobiDB-lite"/>
    </source>
</evidence>
<evidence type="ECO:0000313" key="2">
    <source>
        <dbReference type="EMBL" id="ODV75230.1"/>
    </source>
</evidence>
<sequence>MYFTGKEEDSSTIWQGLRASYCDTGDSMSKNGSSDDVDTAHVPIDKCRHHGIFRRGSFVHHTSHTWRSTVPKSTYHSLKTKFKFPFHELALSKEKALSNDVVHQSASKGITVKLLTSISSEEIPAYRHTSVANSILEVTKEVDMMTALSTTSRKRGATPELECRGEQTIESSIQFKKRKRAMIKSWFRWKPQSTEHKTALGERSTNLTYTPFFHLSCDADSNTNDDLLDGTTETCCPHINYNNATTRISVPTAISSREYDEFTRIEYPQVNTWSFERLQELQKVMYEFPKLSFSSEINLDNDISNLEEEAGQSTNTSGSSIDLNIECDPYDTFVKSGPQQQNIGGKVLKGNHQAVGVDTEVDKNVHDSCSRDIPNYHITKGSEQVVQSSSHICNNLAPTMLWETHNQPMDNQMFYEELKEPIYSHDEYCQQPHVCKIDETGKPPESDSNTSVGSVNSYEPVTILVPTIREDRYMISGLKTSILEGERIKSIYHPHDDCLSDDENKPYNIQDPRFFGVELQDKSGSKILQEPQRLYSRIKFDDFSEVVFYNGSGTLRQTTEESPVKLALQTLRSSMAFNHHHEPSKSVLPKEHADNKLGSPEYVVHEPFNVIGEPSTFNKSNLSMSSLKTHPKSILKSKVNERCRDESIKLSECDSINVVEFMKVFNEREQVRMDALDDLGDQRERQVMLYYQNVTK</sequence>
<proteinExistence type="predicted"/>
<dbReference type="Proteomes" id="UP000094389">
    <property type="component" value="Unassembled WGS sequence"/>
</dbReference>
<feature type="compositionally biased region" description="Polar residues" evidence="1">
    <location>
        <begin position="446"/>
        <end position="455"/>
    </location>
</feature>
<dbReference type="OrthoDB" id="3981190at2759"/>
<organism evidence="2 3">
    <name type="scientific">Cyberlindnera jadinii (strain ATCC 18201 / CBS 1600 / BCRC 20928 / JCM 3617 / NBRC 0987 / NRRL Y-1542)</name>
    <name type="common">Torula yeast</name>
    <name type="synonym">Candida utilis</name>
    <dbReference type="NCBI Taxonomy" id="983966"/>
    <lineage>
        <taxon>Eukaryota</taxon>
        <taxon>Fungi</taxon>
        <taxon>Dikarya</taxon>
        <taxon>Ascomycota</taxon>
        <taxon>Saccharomycotina</taxon>
        <taxon>Saccharomycetes</taxon>
        <taxon>Phaffomycetales</taxon>
        <taxon>Phaffomycetaceae</taxon>
        <taxon>Cyberlindnera</taxon>
    </lineage>
</organism>
<keyword evidence="3" id="KW-1185">Reference proteome</keyword>
<feature type="region of interest" description="Disordered" evidence="1">
    <location>
        <begin position="436"/>
        <end position="455"/>
    </location>
</feature>
<dbReference type="EMBL" id="KV453926">
    <property type="protein sequence ID" value="ODV75230.1"/>
    <property type="molecule type" value="Genomic_DNA"/>
</dbReference>
<reference evidence="2 3" key="1">
    <citation type="journal article" date="2016" name="Proc. Natl. Acad. Sci. U.S.A.">
        <title>Comparative genomics of biotechnologically important yeasts.</title>
        <authorList>
            <person name="Riley R."/>
            <person name="Haridas S."/>
            <person name="Wolfe K.H."/>
            <person name="Lopes M.R."/>
            <person name="Hittinger C.T."/>
            <person name="Goeker M."/>
            <person name="Salamov A.A."/>
            <person name="Wisecaver J.H."/>
            <person name="Long T.M."/>
            <person name="Calvey C.H."/>
            <person name="Aerts A.L."/>
            <person name="Barry K.W."/>
            <person name="Choi C."/>
            <person name="Clum A."/>
            <person name="Coughlan A.Y."/>
            <person name="Deshpande S."/>
            <person name="Douglass A.P."/>
            <person name="Hanson S.J."/>
            <person name="Klenk H.-P."/>
            <person name="LaButti K.M."/>
            <person name="Lapidus A."/>
            <person name="Lindquist E.A."/>
            <person name="Lipzen A.M."/>
            <person name="Meier-Kolthoff J.P."/>
            <person name="Ohm R.A."/>
            <person name="Otillar R.P."/>
            <person name="Pangilinan J.L."/>
            <person name="Peng Y."/>
            <person name="Rokas A."/>
            <person name="Rosa C.A."/>
            <person name="Scheuner C."/>
            <person name="Sibirny A.A."/>
            <person name="Slot J.C."/>
            <person name="Stielow J.B."/>
            <person name="Sun H."/>
            <person name="Kurtzman C.P."/>
            <person name="Blackwell M."/>
            <person name="Grigoriev I.V."/>
            <person name="Jeffries T.W."/>
        </authorList>
    </citation>
    <scope>NUCLEOTIDE SEQUENCE [LARGE SCALE GENOMIC DNA]</scope>
    <source>
        <strain evidence="3">ATCC 18201 / CBS 1600 / BCRC 20928 / JCM 3617 / NBRC 0987 / NRRL Y-1542</strain>
    </source>
</reference>
<evidence type="ECO:0000313" key="3">
    <source>
        <dbReference type="Proteomes" id="UP000094389"/>
    </source>
</evidence>
<dbReference type="STRING" id="983966.A0A1E4S6X1"/>
<dbReference type="RefSeq" id="XP_020072269.1">
    <property type="nucleotide sequence ID" value="XM_020213549.1"/>
</dbReference>
<gene>
    <name evidence="2" type="ORF">CYBJADRAFT_160677</name>
</gene>
<accession>A0A1E4S6X1</accession>
<protein>
    <submittedName>
        <fullName evidence="2">Uncharacterized protein</fullName>
    </submittedName>
</protein>
<name>A0A1E4S6X1_CYBJN</name>